<dbReference type="GO" id="GO:0005777">
    <property type="term" value="C:peroxisome"/>
    <property type="evidence" value="ECO:0007669"/>
    <property type="project" value="UniProtKB-SubCell"/>
</dbReference>
<dbReference type="InterPro" id="IPR036527">
    <property type="entry name" value="SCP2_sterol-bd_dom_sf"/>
</dbReference>
<dbReference type="Pfam" id="PF01575">
    <property type="entry name" value="MaoC_dehydratas"/>
    <property type="match status" value="1"/>
</dbReference>
<dbReference type="PANTHER" id="PTHR13078:SF56">
    <property type="entry name" value="PEROXISOMAL MULTIFUNCTIONAL ENZYME TYPE 2"/>
    <property type="match status" value="1"/>
</dbReference>
<comment type="similarity">
    <text evidence="2">Belongs to the short-chain dehydrogenases/reductases (SDR) family.</text>
</comment>
<evidence type="ECO:0000313" key="9">
    <source>
        <dbReference type="WBParaSite" id="MBELARI_LOCUS18533"/>
    </source>
</evidence>
<evidence type="ECO:0000259" key="7">
    <source>
        <dbReference type="Pfam" id="PF22622"/>
    </source>
</evidence>
<dbReference type="InterPro" id="IPR003033">
    <property type="entry name" value="SCP2_sterol-bd_dom"/>
</dbReference>
<evidence type="ECO:0000256" key="2">
    <source>
        <dbReference type="ARBA" id="ARBA00006484"/>
    </source>
</evidence>
<dbReference type="WBParaSite" id="MBELARI_LOCUS18533">
    <property type="protein sequence ID" value="MBELARI_LOCUS18533"/>
    <property type="gene ID" value="MBELARI_LOCUS18533"/>
</dbReference>
<dbReference type="AlphaFoldDB" id="A0AAF3EXT0"/>
<dbReference type="Pfam" id="PF22622">
    <property type="entry name" value="MFE-2_hydrat-2_N"/>
    <property type="match status" value="1"/>
</dbReference>
<feature type="domain" description="SCP2" evidence="6">
    <location>
        <begin position="308"/>
        <end position="410"/>
    </location>
</feature>
<evidence type="ECO:0000259" key="5">
    <source>
        <dbReference type="Pfam" id="PF01575"/>
    </source>
</evidence>
<dbReference type="FunFam" id="3.10.129.10:FF:000013">
    <property type="entry name" value="Peroxisomal multifunctional enzyme type 2"/>
    <property type="match status" value="1"/>
</dbReference>
<evidence type="ECO:0000256" key="3">
    <source>
        <dbReference type="ARBA" id="ARBA00023140"/>
    </source>
</evidence>
<dbReference type="InterPro" id="IPR002539">
    <property type="entry name" value="MaoC-like_dom"/>
</dbReference>
<dbReference type="InterPro" id="IPR054357">
    <property type="entry name" value="MFE-2_N"/>
</dbReference>
<comment type="subcellular location">
    <subcellularLocation>
        <location evidence="1">Peroxisome</location>
    </subcellularLocation>
</comment>
<dbReference type="GO" id="GO:0003857">
    <property type="term" value="F:(3S)-3-hydroxyacyl-CoA dehydrogenase (NAD+) activity"/>
    <property type="evidence" value="ECO:0007669"/>
    <property type="project" value="TreeGrafter"/>
</dbReference>
<sequence length="417" mass="45711">MDPAKARAHKAEPEFFEYNQRDTIVYALGIGARAKEDIRYLYEGAEDFTVFPTYVVAPGLMGSGVAGWPGIDFDLTRILHGEQYIEIFKPLPTDAKLRSERQVIDILDKGKGALILSNITTFNDRNGEKLSLQQFGTFQVGSGGFGGNRSSPHEFAPAAIPQRNPDKVIEQKTTIDQAALYRMGSGDLNPLHIDPMFAKMSGFKEPILHGLCTLGFSTRHVVEAFADNDANKLRAVKVRFSSPVLPGQTLQTEMWREGDRVIFQTKVKETGKVVIANAWAKLDGLDGKAPSTNQSNSSGMTLKSAALFDQIKAELPNHKEKVKQVKGIILYELTAGGKVIGKYTIDLKNGDGDVYEGDAKEKASVTVTVDDEDFVKIAAGELEPTKAFMTGKLKAKGNIMMLQKLQGILQNAQKSKL</sequence>
<evidence type="ECO:0000256" key="1">
    <source>
        <dbReference type="ARBA" id="ARBA00004275"/>
    </source>
</evidence>
<organism evidence="8 9">
    <name type="scientific">Mesorhabditis belari</name>
    <dbReference type="NCBI Taxonomy" id="2138241"/>
    <lineage>
        <taxon>Eukaryota</taxon>
        <taxon>Metazoa</taxon>
        <taxon>Ecdysozoa</taxon>
        <taxon>Nematoda</taxon>
        <taxon>Chromadorea</taxon>
        <taxon>Rhabditida</taxon>
        <taxon>Rhabditina</taxon>
        <taxon>Rhabditomorpha</taxon>
        <taxon>Rhabditoidea</taxon>
        <taxon>Rhabditidae</taxon>
        <taxon>Mesorhabditinae</taxon>
        <taxon>Mesorhabditis</taxon>
    </lineage>
</organism>
<feature type="domain" description="MaoC-like" evidence="5">
    <location>
        <begin position="160"/>
        <end position="277"/>
    </location>
</feature>
<evidence type="ECO:0000259" key="6">
    <source>
        <dbReference type="Pfam" id="PF02036"/>
    </source>
</evidence>
<dbReference type="Pfam" id="PF02036">
    <property type="entry name" value="SCP2"/>
    <property type="match status" value="1"/>
</dbReference>
<accession>A0AAF3EXT0</accession>
<dbReference type="GO" id="GO:0018812">
    <property type="term" value="F:3-hydroxyacyl-CoA dehydratase activity"/>
    <property type="evidence" value="ECO:0007669"/>
    <property type="project" value="UniProtKB-ARBA"/>
</dbReference>
<evidence type="ECO:0000256" key="4">
    <source>
        <dbReference type="ARBA" id="ARBA00023239"/>
    </source>
</evidence>
<dbReference type="GO" id="GO:0006635">
    <property type="term" value="P:fatty acid beta-oxidation"/>
    <property type="evidence" value="ECO:0007669"/>
    <property type="project" value="TreeGrafter"/>
</dbReference>
<dbReference type="SUPFAM" id="SSF54637">
    <property type="entry name" value="Thioesterase/thiol ester dehydrase-isomerase"/>
    <property type="match status" value="2"/>
</dbReference>
<protein>
    <submittedName>
        <fullName evidence="9">Peroxisomal multifunctional enzyme type 2</fullName>
    </submittedName>
</protein>
<keyword evidence="8" id="KW-1185">Reference proteome</keyword>
<evidence type="ECO:0000313" key="8">
    <source>
        <dbReference type="Proteomes" id="UP000887575"/>
    </source>
</evidence>
<feature type="domain" description="Peroxisomal multifunctional enzyme type 2-like N-terminal" evidence="7">
    <location>
        <begin position="16"/>
        <end position="141"/>
    </location>
</feature>
<dbReference type="Gene3D" id="3.30.1050.10">
    <property type="entry name" value="SCP2 sterol-binding domain"/>
    <property type="match status" value="1"/>
</dbReference>
<dbReference type="CDD" id="cd03448">
    <property type="entry name" value="HDE_HSD"/>
    <property type="match status" value="1"/>
</dbReference>
<dbReference type="GO" id="GO:0044594">
    <property type="term" value="F:17-beta-hydroxysteroid dehydrogenase (NAD+) activity"/>
    <property type="evidence" value="ECO:0007669"/>
    <property type="project" value="TreeGrafter"/>
</dbReference>
<proteinExistence type="inferred from homology"/>
<dbReference type="InterPro" id="IPR029069">
    <property type="entry name" value="HotDog_dom_sf"/>
</dbReference>
<dbReference type="PANTHER" id="PTHR13078">
    <property type="entry name" value="PEROXISOMAL MULTIFUNCTIONAL ENZYME TYPE 2-RELATED"/>
    <property type="match status" value="1"/>
</dbReference>
<keyword evidence="4" id="KW-0456">Lyase</keyword>
<dbReference type="SUPFAM" id="SSF55718">
    <property type="entry name" value="SCP-like"/>
    <property type="match status" value="1"/>
</dbReference>
<dbReference type="Gene3D" id="3.10.129.10">
    <property type="entry name" value="Hotdog Thioesterase"/>
    <property type="match status" value="2"/>
</dbReference>
<dbReference type="Proteomes" id="UP000887575">
    <property type="component" value="Unassembled WGS sequence"/>
</dbReference>
<name>A0AAF3EXT0_9BILA</name>
<reference evidence="9" key="1">
    <citation type="submission" date="2024-02" db="UniProtKB">
        <authorList>
            <consortium name="WormBaseParasite"/>
        </authorList>
    </citation>
    <scope>IDENTIFICATION</scope>
</reference>
<keyword evidence="3" id="KW-0576">Peroxisome</keyword>